<evidence type="ECO:0000313" key="12">
    <source>
        <dbReference type="EMBL" id="TSE24992.1"/>
    </source>
</evidence>
<dbReference type="GO" id="GO:0009236">
    <property type="term" value="P:cobalamin biosynthetic process"/>
    <property type="evidence" value="ECO:0007669"/>
    <property type="project" value="UniProtKB-KW"/>
</dbReference>
<evidence type="ECO:0000259" key="10">
    <source>
        <dbReference type="Pfam" id="PF01656"/>
    </source>
</evidence>
<evidence type="ECO:0000256" key="2">
    <source>
        <dbReference type="ARBA" id="ARBA00004953"/>
    </source>
</evidence>
<dbReference type="InterPro" id="IPR011698">
    <property type="entry name" value="GATase_3"/>
</dbReference>
<dbReference type="OrthoDB" id="9764035at2"/>
<keyword evidence="4" id="KW-0169">Cobalamin biosynthesis</keyword>
<dbReference type="InterPro" id="IPR027417">
    <property type="entry name" value="P-loop_NTPase"/>
</dbReference>
<dbReference type="Pfam" id="PF07685">
    <property type="entry name" value="GATase_3"/>
    <property type="match status" value="1"/>
</dbReference>
<dbReference type="EC" id="6.3.5.11" evidence="12"/>
<dbReference type="InterPro" id="IPR029062">
    <property type="entry name" value="Class_I_gatase-like"/>
</dbReference>
<name>A0A554WN43_9BURK</name>
<organism evidence="12 13">
    <name type="scientific">Tepidimonas aquatica</name>
    <dbReference type="NCBI Taxonomy" id="247482"/>
    <lineage>
        <taxon>Bacteria</taxon>
        <taxon>Pseudomonadati</taxon>
        <taxon>Pseudomonadota</taxon>
        <taxon>Betaproteobacteria</taxon>
        <taxon>Burkholderiales</taxon>
        <taxon>Tepidimonas</taxon>
    </lineage>
</organism>
<proteinExistence type="inferred from homology"/>
<dbReference type="SUPFAM" id="SSF52317">
    <property type="entry name" value="Class I glutamine amidotransferase-like"/>
    <property type="match status" value="1"/>
</dbReference>
<dbReference type="GO" id="GO:0042242">
    <property type="term" value="F:cobyrinic acid a,c-diamide synthase activity"/>
    <property type="evidence" value="ECO:0007669"/>
    <property type="project" value="UniProtKB-EC"/>
</dbReference>
<evidence type="ECO:0000256" key="1">
    <source>
        <dbReference type="ARBA" id="ARBA00001946"/>
    </source>
</evidence>
<sequence length="473" mass="49881">MSKACVALLIAAPASGQGKTSVTAALARLHARQGRRVRVFKCGPDFLDPQWLALASGQPVDNLDLWMNGEADVRLRLARAAEHNDLILIEGVMGLFDGEPSAAELAQRLGIPVLAVVDAGAMAGTFGALVHGLRHYQPGLPWAGVLANRVAGTGHAQMLQAALRDGDGPWWGALPRDEGFALPQRHLGLTQTGELPDALARLDRLADALAATPLAGLPWPDWQGWAVTLPPPAQTAVPRPHLAGRCIAVARDAAFGFIYPANVETLQALGAEVVFFSPLADEPLPDADALWLPGGYPELHADTLAAAGRTRASVQRHVQAGRPVWAECGGMLALLEGLTLADGRRVPMWGLLPGEAVMRARLVALGPHAWATPWGELRGHTFHYSEVQMPLAPASHTTPARSHGRPEAVWHHGPVLASYFHAWFASAPEAAAHLFLPQGRRADVWGGLPPAGDAAAGVGFRSPAGAASQGVTT</sequence>
<evidence type="ECO:0000256" key="7">
    <source>
        <dbReference type="ARBA" id="ARBA00022840"/>
    </source>
</evidence>
<dbReference type="AlphaFoldDB" id="A0A554WN43"/>
<dbReference type="RefSeq" id="WP_144325800.1">
    <property type="nucleotide sequence ID" value="NZ_VJNA01000013.1"/>
</dbReference>
<keyword evidence="5 12" id="KW-0436">Ligase</keyword>
<evidence type="ECO:0000256" key="9">
    <source>
        <dbReference type="ARBA" id="ARBA00022962"/>
    </source>
</evidence>
<dbReference type="PANTHER" id="PTHR43873:SF1">
    <property type="entry name" value="COBYRINATE A,C-DIAMIDE SYNTHASE"/>
    <property type="match status" value="1"/>
</dbReference>
<dbReference type="PROSITE" id="PS51274">
    <property type="entry name" value="GATASE_COBBQ"/>
    <property type="match status" value="1"/>
</dbReference>
<comment type="similarity">
    <text evidence="3">Belongs to the CobB/CobQ family. CobQ subfamily.</text>
</comment>
<gene>
    <name evidence="12" type="primary">cbiA</name>
    <name evidence="12" type="ORF">Taqua_01300</name>
</gene>
<dbReference type="InterPro" id="IPR004484">
    <property type="entry name" value="CbiA/CobB_synth"/>
</dbReference>
<comment type="caution">
    <text evidence="12">The sequence shown here is derived from an EMBL/GenBank/DDBJ whole genome shotgun (WGS) entry which is preliminary data.</text>
</comment>
<dbReference type="PANTHER" id="PTHR43873">
    <property type="entry name" value="COBYRINATE A,C-DIAMIDE SYNTHASE"/>
    <property type="match status" value="1"/>
</dbReference>
<dbReference type="Proteomes" id="UP000318554">
    <property type="component" value="Unassembled WGS sequence"/>
</dbReference>
<keyword evidence="13" id="KW-1185">Reference proteome</keyword>
<dbReference type="Pfam" id="PF01656">
    <property type="entry name" value="CbiA"/>
    <property type="match status" value="1"/>
</dbReference>
<dbReference type="SUPFAM" id="SSF52540">
    <property type="entry name" value="P-loop containing nucleoside triphosphate hydrolases"/>
    <property type="match status" value="1"/>
</dbReference>
<keyword evidence="9" id="KW-0315">Glutamine amidotransferase</keyword>
<comment type="pathway">
    <text evidence="2">Cofactor biosynthesis; adenosylcobalamin biosynthesis.</text>
</comment>
<keyword evidence="6" id="KW-0547">Nucleotide-binding</keyword>
<dbReference type="Gene3D" id="3.40.50.880">
    <property type="match status" value="1"/>
</dbReference>
<evidence type="ECO:0000256" key="4">
    <source>
        <dbReference type="ARBA" id="ARBA00022573"/>
    </source>
</evidence>
<evidence type="ECO:0000256" key="3">
    <source>
        <dbReference type="ARBA" id="ARBA00006205"/>
    </source>
</evidence>
<dbReference type="GO" id="GO:0005524">
    <property type="term" value="F:ATP binding"/>
    <property type="evidence" value="ECO:0007669"/>
    <property type="project" value="UniProtKB-KW"/>
</dbReference>
<dbReference type="EMBL" id="VJNA01000013">
    <property type="protein sequence ID" value="TSE24992.1"/>
    <property type="molecule type" value="Genomic_DNA"/>
</dbReference>
<evidence type="ECO:0000256" key="8">
    <source>
        <dbReference type="ARBA" id="ARBA00022842"/>
    </source>
</evidence>
<feature type="domain" description="CobB/CobQ-like glutamine amidotransferase" evidence="11">
    <location>
        <begin position="247"/>
        <end position="426"/>
    </location>
</feature>
<reference evidence="12 13" key="1">
    <citation type="submission" date="2019-07" db="EMBL/GenBank/DDBJ databases">
        <title>Tepidimonas aquatica CLN-1 draft genome.</title>
        <authorList>
            <person name="Da Costa M.S."/>
            <person name="Froufe H.J.C."/>
            <person name="Egas C."/>
            <person name="Albuquerque L."/>
        </authorList>
    </citation>
    <scope>NUCLEOTIDE SEQUENCE [LARGE SCALE GENOMIC DNA]</scope>
    <source>
        <strain evidence="12 13">CLN-1</strain>
    </source>
</reference>
<keyword evidence="7" id="KW-0067">ATP-binding</keyword>
<evidence type="ECO:0000256" key="5">
    <source>
        <dbReference type="ARBA" id="ARBA00022598"/>
    </source>
</evidence>
<feature type="domain" description="CobQ/CobB/MinD/ParA nucleotide binding" evidence="10">
    <location>
        <begin position="9"/>
        <end position="186"/>
    </location>
</feature>
<dbReference type="NCBIfam" id="NF002204">
    <property type="entry name" value="PRK01077.1"/>
    <property type="match status" value="1"/>
</dbReference>
<dbReference type="CDD" id="cd03130">
    <property type="entry name" value="GATase1_CobB"/>
    <property type="match status" value="1"/>
</dbReference>
<dbReference type="InterPro" id="IPR002586">
    <property type="entry name" value="CobQ/CobB/MinD/ParA_Nub-bd_dom"/>
</dbReference>
<accession>A0A554WN43</accession>
<evidence type="ECO:0000259" key="11">
    <source>
        <dbReference type="Pfam" id="PF07685"/>
    </source>
</evidence>
<evidence type="ECO:0000256" key="6">
    <source>
        <dbReference type="ARBA" id="ARBA00022741"/>
    </source>
</evidence>
<keyword evidence="8" id="KW-0460">Magnesium</keyword>
<protein>
    <submittedName>
        <fullName evidence="12">Cobyrinate a,c-diamide synthase</fullName>
        <ecNumber evidence="12">6.3.5.11</ecNumber>
    </submittedName>
</protein>
<comment type="cofactor">
    <cofactor evidence="1">
        <name>Mg(2+)</name>
        <dbReference type="ChEBI" id="CHEBI:18420"/>
    </cofactor>
</comment>
<evidence type="ECO:0000313" key="13">
    <source>
        <dbReference type="Proteomes" id="UP000318554"/>
    </source>
</evidence>
<dbReference type="Gene3D" id="3.40.50.300">
    <property type="entry name" value="P-loop containing nucleotide triphosphate hydrolases"/>
    <property type="match status" value="1"/>
</dbReference>
<dbReference type="CDD" id="cd05388">
    <property type="entry name" value="CobB_N"/>
    <property type="match status" value="1"/>
</dbReference>
<dbReference type="NCBIfam" id="TIGR00379">
    <property type="entry name" value="cobB"/>
    <property type="match status" value="1"/>
</dbReference>